<feature type="transmembrane region" description="Helical" evidence="10">
    <location>
        <begin position="497"/>
        <end position="517"/>
    </location>
</feature>
<evidence type="ECO:0000259" key="12">
    <source>
        <dbReference type="PROSITE" id="PS50892"/>
    </source>
</evidence>
<dbReference type="Gene3D" id="3.30.450.50">
    <property type="entry name" value="Longin domain"/>
    <property type="match status" value="2"/>
</dbReference>
<dbReference type="SUPFAM" id="SSF58038">
    <property type="entry name" value="SNARE fusion complex"/>
    <property type="match status" value="2"/>
</dbReference>
<comment type="similarity">
    <text evidence="1">Belongs to the synaptobrevin family.</text>
</comment>
<dbReference type="InterPro" id="IPR010908">
    <property type="entry name" value="Longin_dom"/>
</dbReference>
<dbReference type="Pfam" id="PF00957">
    <property type="entry name" value="Synaptobrevin"/>
    <property type="match status" value="2"/>
</dbReference>
<dbReference type="EMBL" id="JNBS01002000">
    <property type="protein sequence ID" value="OQR95953.1"/>
    <property type="molecule type" value="Genomic_DNA"/>
</dbReference>
<dbReference type="SMART" id="SM01270">
    <property type="entry name" value="Longin"/>
    <property type="match status" value="2"/>
</dbReference>
<feature type="domain" description="Longin" evidence="11">
    <location>
        <begin position="526"/>
        <end position="643"/>
    </location>
</feature>
<dbReference type="SUPFAM" id="SSF48452">
    <property type="entry name" value="TPR-like"/>
    <property type="match status" value="1"/>
</dbReference>
<dbReference type="AlphaFoldDB" id="A0A1V9ZD85"/>
<keyword evidence="3 10" id="KW-0812">Transmembrane</keyword>
<gene>
    <name evidence="13" type="ORF">THRCLA_07440</name>
</gene>
<comment type="subcellular location">
    <subcellularLocation>
        <location evidence="7">Endomembrane system</location>
        <topology evidence="7">Single-pass type IV membrane protein</topology>
    </subcellularLocation>
</comment>
<dbReference type="Pfam" id="PF13774">
    <property type="entry name" value="Longin"/>
    <property type="match status" value="1"/>
</dbReference>
<evidence type="ECO:0000313" key="14">
    <source>
        <dbReference type="Proteomes" id="UP000243217"/>
    </source>
</evidence>
<evidence type="ECO:0000256" key="1">
    <source>
        <dbReference type="ARBA" id="ARBA00008025"/>
    </source>
</evidence>
<reference evidence="13 14" key="1">
    <citation type="journal article" date="2014" name="Genome Biol. Evol.">
        <title>The secreted proteins of Achlya hypogyna and Thraustotheca clavata identify the ancestral oomycete secretome and reveal gene acquisitions by horizontal gene transfer.</title>
        <authorList>
            <person name="Misner I."/>
            <person name="Blouin N."/>
            <person name="Leonard G."/>
            <person name="Richards T.A."/>
            <person name="Lane C.E."/>
        </authorList>
    </citation>
    <scope>NUCLEOTIDE SEQUENCE [LARGE SCALE GENOMIC DNA]</scope>
    <source>
        <strain evidence="13 14">ATCC 34112</strain>
    </source>
</reference>
<evidence type="ECO:0000256" key="4">
    <source>
        <dbReference type="ARBA" id="ARBA00022927"/>
    </source>
</evidence>
<feature type="domain" description="V-SNARE coiled-coil homology" evidence="12">
    <location>
        <begin position="432"/>
        <end position="492"/>
    </location>
</feature>
<sequence>MGRAYEDVYAELMRVQLSCMNEYIHAFHECISATITFTGIHPLTNEKATAVGKEPQMITTPTYYRGTNGNMPSKFMVKLMSKVCTRRGIIVIPKLFAEALDVFKKRQRWTTVDQVQAAYIISGTLDYWNRKSEISKAYEAKYTKVLDIYDNYINLLMQWVSDGSDDRHDGDKEELELAKVVVEMVTKYLPTDKRQSKKIVRRLRDFKDIPGLKQMLREVKQTIQEQEDPEIEWSEIIDSVQMTRHHSEYGELCFRSRYVTGEVFPKFLNFRNANGPITTRITIRFNTRDAMGSKDDVKFVAVASVETKSIVCSYLHGKNKKDDAKFSEVATKVLASSTWSKEVGPNSRHALDFDGLKLHFMLDKGDFVYFAVTTGDYPIRVAHQMINNLQTHFATFTTSALALKKDQRLGNDCVKVLTTIATTYEDRSKVDKISLVKLQVEGVKETMKDSINIALSNGEKLETLEQKSTELSDNAKMFQKGATDLHRQMRLRKLRTMAAIGFSIILAILLLLITMALTHDNVKFIAIARAADKVIIASYAHTKKDKEDAPKYVEMLTKVLRAPTWKQQVTPNSKHTLDCEPNKFHFTLDNDELVYCAITAADYPIRLAFKLIAAVQEEITSKYASKIMTAKDNGLDKDCAKSLSVIATQYDDRTKVDKIAEVMAQVDAVKSTMQENIQVVLSNTEKMETVEQKSNDLSEQAKVFRNTGKSLSRAMYWKNLKMTIAIGLLIVLVIIIALAMLGVFKSSSSSDTKSSSSTPAPTATVTTKPARFLRNLMDGFDATVKDARFVRGIALLKEKRYEEAVVHFEDLLRTMVENENGAPDSLRLAPVYYEYGNALLSFAEATASVFGEGATKGEDAEEENDLEVAWEMLEVARVLLTKHQGESESIDKELARVYMRLGDLGMESELFQQARADYEKSLALQSKILTSTEMDTTPMADLYCCMAITCIYEHAKQPEEANKPAEETKQEEESKTEVPTLSREELELQGLRYYVLAGHVMRDNLYRQAKLCSEACQSFLNTHIPKAQEKGSAKGKAKAKIPTIEAPLSQLKLDYIGAVDGMRKEFVECALKARDVDPTTAEDSSTLLNEAESQLLEYLEIFTEIKEKIDGLRDTCETNAKEAAKAIDSANAVTTIHFGEATTTVGFGTATSAVKRDAPASVVNVVPVAKKRKITPTPTPEGK</sequence>
<dbReference type="Proteomes" id="UP000243217">
    <property type="component" value="Unassembled WGS sequence"/>
</dbReference>
<dbReference type="InterPro" id="IPR001388">
    <property type="entry name" value="Synaptobrevin-like"/>
</dbReference>
<dbReference type="InterPro" id="IPR051097">
    <property type="entry name" value="Synaptobrevin-like_transport"/>
</dbReference>
<dbReference type="GO" id="GO:0015031">
    <property type="term" value="P:protein transport"/>
    <property type="evidence" value="ECO:0007669"/>
    <property type="project" value="UniProtKB-KW"/>
</dbReference>
<evidence type="ECO:0000256" key="5">
    <source>
        <dbReference type="ARBA" id="ARBA00022989"/>
    </source>
</evidence>
<feature type="transmembrane region" description="Helical" evidence="10">
    <location>
        <begin position="722"/>
        <end position="744"/>
    </location>
</feature>
<feature type="region of interest" description="Disordered" evidence="9">
    <location>
        <begin position="961"/>
        <end position="982"/>
    </location>
</feature>
<evidence type="ECO:0000256" key="6">
    <source>
        <dbReference type="ARBA" id="ARBA00023136"/>
    </source>
</evidence>
<dbReference type="PANTHER" id="PTHR21136:SF168">
    <property type="entry name" value="VESICLE-ASSOCIATED MEMBRANE PROTEIN 9"/>
    <property type="match status" value="1"/>
</dbReference>
<dbReference type="Gene3D" id="1.25.40.10">
    <property type="entry name" value="Tetratricopeptide repeat domain"/>
    <property type="match status" value="1"/>
</dbReference>
<dbReference type="InterPro" id="IPR011990">
    <property type="entry name" value="TPR-like_helical_dom_sf"/>
</dbReference>
<protein>
    <submittedName>
        <fullName evidence="13">Uncharacterized protein</fullName>
    </submittedName>
</protein>
<proteinExistence type="inferred from homology"/>
<dbReference type="Gene3D" id="1.20.5.110">
    <property type="match status" value="2"/>
</dbReference>
<dbReference type="InterPro" id="IPR042855">
    <property type="entry name" value="V_SNARE_CC"/>
</dbReference>
<dbReference type="SUPFAM" id="SSF64356">
    <property type="entry name" value="SNARE-like"/>
    <property type="match status" value="2"/>
</dbReference>
<dbReference type="Pfam" id="PF10516">
    <property type="entry name" value="SHNi-TPR"/>
    <property type="match status" value="1"/>
</dbReference>
<dbReference type="STRING" id="74557.A0A1V9ZD85"/>
<evidence type="ECO:0000256" key="8">
    <source>
        <dbReference type="PROSITE-ProRule" id="PRU00290"/>
    </source>
</evidence>
<keyword evidence="2" id="KW-0813">Transport</keyword>
<dbReference type="PROSITE" id="PS50892">
    <property type="entry name" value="V_SNARE"/>
    <property type="match status" value="2"/>
</dbReference>
<comment type="caution">
    <text evidence="13">The sequence shown here is derived from an EMBL/GenBank/DDBJ whole genome shotgun (WGS) entry which is preliminary data.</text>
</comment>
<feature type="domain" description="Longin" evidence="11">
    <location>
        <begin position="301"/>
        <end position="393"/>
    </location>
</feature>
<organism evidence="13 14">
    <name type="scientific">Thraustotheca clavata</name>
    <dbReference type="NCBI Taxonomy" id="74557"/>
    <lineage>
        <taxon>Eukaryota</taxon>
        <taxon>Sar</taxon>
        <taxon>Stramenopiles</taxon>
        <taxon>Oomycota</taxon>
        <taxon>Saprolegniomycetes</taxon>
        <taxon>Saprolegniales</taxon>
        <taxon>Achlyaceae</taxon>
        <taxon>Thraustotheca</taxon>
    </lineage>
</organism>
<evidence type="ECO:0000256" key="2">
    <source>
        <dbReference type="ARBA" id="ARBA00022448"/>
    </source>
</evidence>
<keyword evidence="14" id="KW-1185">Reference proteome</keyword>
<dbReference type="InterPro" id="IPR019544">
    <property type="entry name" value="Tetratricopeptide_SHNi-TPR_dom"/>
</dbReference>
<dbReference type="GO" id="GO:0012505">
    <property type="term" value="C:endomembrane system"/>
    <property type="evidence" value="ECO:0007669"/>
    <property type="project" value="UniProtKB-SubCell"/>
</dbReference>
<dbReference type="GO" id="GO:0016020">
    <property type="term" value="C:membrane"/>
    <property type="evidence" value="ECO:0007669"/>
    <property type="project" value="InterPro"/>
</dbReference>
<dbReference type="PRINTS" id="PR00219">
    <property type="entry name" value="SYNAPTOBREVN"/>
</dbReference>
<keyword evidence="4" id="KW-0653">Protein transport</keyword>
<evidence type="ECO:0000256" key="3">
    <source>
        <dbReference type="ARBA" id="ARBA00022692"/>
    </source>
</evidence>
<dbReference type="PROSITE" id="PS50859">
    <property type="entry name" value="LONGIN"/>
    <property type="match status" value="2"/>
</dbReference>
<dbReference type="CDD" id="cd14824">
    <property type="entry name" value="Longin"/>
    <property type="match status" value="2"/>
</dbReference>
<evidence type="ECO:0000256" key="9">
    <source>
        <dbReference type="SAM" id="MobiDB-lite"/>
    </source>
</evidence>
<dbReference type="CDD" id="cd15843">
    <property type="entry name" value="R-SNARE"/>
    <property type="match status" value="1"/>
</dbReference>
<evidence type="ECO:0000313" key="13">
    <source>
        <dbReference type="EMBL" id="OQR95953.1"/>
    </source>
</evidence>
<dbReference type="OrthoDB" id="5587616at2759"/>
<dbReference type="GO" id="GO:0016192">
    <property type="term" value="P:vesicle-mediated transport"/>
    <property type="evidence" value="ECO:0007669"/>
    <property type="project" value="InterPro"/>
</dbReference>
<evidence type="ECO:0000256" key="7">
    <source>
        <dbReference type="ARBA" id="ARBA00046280"/>
    </source>
</evidence>
<accession>A0A1V9ZD85</accession>
<keyword evidence="5 10" id="KW-1133">Transmembrane helix</keyword>
<feature type="domain" description="V-SNARE coiled-coil homology" evidence="12">
    <location>
        <begin position="658"/>
        <end position="718"/>
    </location>
</feature>
<dbReference type="InterPro" id="IPR011012">
    <property type="entry name" value="Longin-like_dom_sf"/>
</dbReference>
<keyword evidence="8" id="KW-0175">Coiled coil</keyword>
<dbReference type="GO" id="GO:0005737">
    <property type="term" value="C:cytoplasm"/>
    <property type="evidence" value="ECO:0007669"/>
    <property type="project" value="UniProtKB-ARBA"/>
</dbReference>
<name>A0A1V9ZD85_9STRA</name>
<dbReference type="PANTHER" id="PTHR21136">
    <property type="entry name" value="SNARE PROTEINS"/>
    <property type="match status" value="1"/>
</dbReference>
<evidence type="ECO:0000259" key="11">
    <source>
        <dbReference type="PROSITE" id="PS50859"/>
    </source>
</evidence>
<keyword evidence="6 10" id="KW-0472">Membrane</keyword>
<evidence type="ECO:0000256" key="10">
    <source>
        <dbReference type="SAM" id="Phobius"/>
    </source>
</evidence>